<evidence type="ECO:0000259" key="10">
    <source>
        <dbReference type="SMART" id="SM00429"/>
    </source>
</evidence>
<keyword evidence="6 7" id="KW-0653">Protein transport</keyword>
<dbReference type="PANTHER" id="PTHR13043:SF1">
    <property type="entry name" value="EXOCYST COMPLEX COMPONENT 2"/>
    <property type="match status" value="1"/>
</dbReference>
<comment type="function">
    <text evidence="1 7">Component of the exocyst complex involved in the docking of exocytic vesicles with fusion sites on the plasma membrane.</text>
</comment>
<evidence type="ECO:0000256" key="1">
    <source>
        <dbReference type="ARBA" id="ARBA00002660"/>
    </source>
</evidence>
<dbReference type="GO" id="GO:0015031">
    <property type="term" value="P:protein transport"/>
    <property type="evidence" value="ECO:0007669"/>
    <property type="project" value="UniProtKB-KW"/>
</dbReference>
<name>A0A7M7N8B2_STRPU</name>
<dbReference type="Gene3D" id="2.60.40.10">
    <property type="entry name" value="Immunoglobulins"/>
    <property type="match status" value="1"/>
</dbReference>
<comment type="similarity">
    <text evidence="2 7">Belongs to the SEC5 family.</text>
</comment>
<evidence type="ECO:0000256" key="9">
    <source>
        <dbReference type="SAM" id="MobiDB-lite"/>
    </source>
</evidence>
<feature type="region of interest" description="Disordered" evidence="9">
    <location>
        <begin position="1"/>
        <end position="25"/>
    </location>
</feature>
<keyword evidence="8" id="KW-0175">Coiled coil</keyword>
<evidence type="ECO:0000256" key="6">
    <source>
        <dbReference type="ARBA" id="ARBA00022927"/>
    </source>
</evidence>
<protein>
    <recommendedName>
        <fullName evidence="3 7">Exocyst complex component 2</fullName>
    </recommendedName>
</protein>
<dbReference type="Proteomes" id="UP000007110">
    <property type="component" value="Unassembled WGS sequence"/>
</dbReference>
<reference evidence="11" key="2">
    <citation type="submission" date="2021-01" db="UniProtKB">
        <authorList>
            <consortium name="EnsemblMetazoa"/>
        </authorList>
    </citation>
    <scope>IDENTIFICATION</scope>
</reference>
<dbReference type="InterPro" id="IPR014756">
    <property type="entry name" value="Ig_E-set"/>
</dbReference>
<evidence type="ECO:0000256" key="4">
    <source>
        <dbReference type="ARBA" id="ARBA00022448"/>
    </source>
</evidence>
<dbReference type="RefSeq" id="XP_030832022.1">
    <property type="nucleotide sequence ID" value="XM_030976162.1"/>
</dbReference>
<dbReference type="OrthoDB" id="26242at2759"/>
<dbReference type="GeneID" id="589532"/>
<feature type="compositionally biased region" description="Acidic residues" evidence="9">
    <location>
        <begin position="246"/>
        <end position="261"/>
    </location>
</feature>
<dbReference type="GO" id="GO:0006893">
    <property type="term" value="P:Golgi to plasma membrane transport"/>
    <property type="evidence" value="ECO:0000318"/>
    <property type="project" value="GO_Central"/>
</dbReference>
<reference evidence="12" key="1">
    <citation type="submission" date="2015-02" db="EMBL/GenBank/DDBJ databases">
        <title>Genome sequencing for Strongylocentrotus purpuratus.</title>
        <authorList>
            <person name="Murali S."/>
            <person name="Liu Y."/>
            <person name="Vee V."/>
            <person name="English A."/>
            <person name="Wang M."/>
            <person name="Skinner E."/>
            <person name="Han Y."/>
            <person name="Muzny D.M."/>
            <person name="Worley K.C."/>
            <person name="Gibbs R.A."/>
        </authorList>
    </citation>
    <scope>NUCLEOTIDE SEQUENCE</scope>
</reference>
<dbReference type="CTD" id="55770"/>
<dbReference type="SMART" id="SM00429">
    <property type="entry name" value="IPT"/>
    <property type="match status" value="1"/>
</dbReference>
<dbReference type="InterPro" id="IPR002909">
    <property type="entry name" value="IPT_dom"/>
</dbReference>
<organism evidence="11 12">
    <name type="scientific">Strongylocentrotus purpuratus</name>
    <name type="common">Purple sea urchin</name>
    <dbReference type="NCBI Taxonomy" id="7668"/>
    <lineage>
        <taxon>Eukaryota</taxon>
        <taxon>Metazoa</taxon>
        <taxon>Echinodermata</taxon>
        <taxon>Eleutherozoa</taxon>
        <taxon>Echinozoa</taxon>
        <taxon>Echinoidea</taxon>
        <taxon>Euechinoidea</taxon>
        <taxon>Echinacea</taxon>
        <taxon>Camarodonta</taxon>
        <taxon>Echinidea</taxon>
        <taxon>Strongylocentrotidae</taxon>
        <taxon>Strongylocentrotus</taxon>
    </lineage>
</organism>
<evidence type="ECO:0000256" key="3">
    <source>
        <dbReference type="ARBA" id="ARBA00017526"/>
    </source>
</evidence>
<dbReference type="OMA" id="RMWMDVD"/>
<dbReference type="FunFam" id="2.60.40.10:FF:000196">
    <property type="entry name" value="Exocyst complex component 2"/>
    <property type="match status" value="1"/>
</dbReference>
<dbReference type="GO" id="GO:0000145">
    <property type="term" value="C:exocyst"/>
    <property type="evidence" value="ECO:0000318"/>
    <property type="project" value="GO_Central"/>
</dbReference>
<feature type="coiled-coil region" evidence="8">
    <location>
        <begin position="357"/>
        <end position="384"/>
    </location>
</feature>
<feature type="domain" description="IPT/TIG" evidence="10">
    <location>
        <begin position="9"/>
        <end position="94"/>
    </location>
</feature>
<dbReference type="InterPro" id="IPR013783">
    <property type="entry name" value="Ig-like_fold"/>
</dbReference>
<dbReference type="SUPFAM" id="SSF81296">
    <property type="entry name" value="E set domains"/>
    <property type="match status" value="1"/>
</dbReference>
<dbReference type="KEGG" id="spu:589532"/>
<dbReference type="PANTHER" id="PTHR13043">
    <property type="entry name" value="EXOCYST COMPLEX COMPONENT SEC5"/>
    <property type="match status" value="1"/>
</dbReference>
<dbReference type="Pfam" id="PF01833">
    <property type="entry name" value="TIG"/>
    <property type="match status" value="1"/>
</dbReference>
<keyword evidence="5 7" id="KW-0268">Exocytosis</keyword>
<dbReference type="Pfam" id="PF15469">
    <property type="entry name" value="Sec5"/>
    <property type="match status" value="1"/>
</dbReference>
<evidence type="ECO:0000256" key="8">
    <source>
        <dbReference type="SAM" id="Coils"/>
    </source>
</evidence>
<evidence type="ECO:0000256" key="2">
    <source>
        <dbReference type="ARBA" id="ARBA00010578"/>
    </source>
</evidence>
<dbReference type="InParanoid" id="A0A7M7N8B2"/>
<feature type="compositionally biased region" description="Basic and acidic residues" evidence="9">
    <location>
        <begin position="1"/>
        <end position="10"/>
    </location>
</feature>
<dbReference type="InterPro" id="IPR039481">
    <property type="entry name" value="EXOC2/Sec5_N_dom"/>
</dbReference>
<keyword evidence="12" id="KW-1185">Reference proteome</keyword>
<dbReference type="InterPro" id="IPR029175">
    <property type="entry name" value="EXOC2/Sec5"/>
</dbReference>
<dbReference type="EnsemblMetazoa" id="XM_030976162">
    <property type="protein sequence ID" value="XP_030832022"/>
    <property type="gene ID" value="LOC589532"/>
</dbReference>
<evidence type="ECO:0000256" key="7">
    <source>
        <dbReference type="RuleBase" id="RU365069"/>
    </source>
</evidence>
<proteinExistence type="inferred from homology"/>
<dbReference type="AlphaFoldDB" id="A0A7M7N8B2"/>
<comment type="subunit">
    <text evidence="7">Component of the exocyst complex.</text>
</comment>
<evidence type="ECO:0000313" key="11">
    <source>
        <dbReference type="EnsemblMetazoa" id="XP_030832022"/>
    </source>
</evidence>
<feature type="compositionally biased region" description="Basic and acidic residues" evidence="9">
    <location>
        <begin position="262"/>
        <end position="272"/>
    </location>
</feature>
<keyword evidence="4 7" id="KW-0813">Transport</keyword>
<dbReference type="GO" id="GO:0006887">
    <property type="term" value="P:exocytosis"/>
    <property type="evidence" value="ECO:0000318"/>
    <property type="project" value="GO_Central"/>
</dbReference>
<accession>A0A7M7N8B2</accession>
<sequence>MQSRKFRDPPKVTGLSPKEGPPGTKLTIRGENLGFNEKDVFCIIVCGVNITLLAEWISPSKIICRTTNCKGPGDVIVSTKSGGIGTSTVKFRGLQILPNPLQDSAIWVDESSLFDRRLNSISRPSSPLQSGREDPLGLPMEHAPQLSDEEAHQMFPKGSSNLAHRNFEPALFLIESHSNTSFVDLRKGLEHLKRQSSGLKTEGPQTFIKSNLGTFMNCQDILATIHGDLCRHENIGDRVKATPGEESNEVDGGDEGKEADEMELKGEGDGSQDKMATLQKIEDLLLKGNENAQKIFQSVLHRKDRADSTRNALNVLNRFKFLFHLPITIERNIKKGDYEVVINDYERARQLFSKTQVTTFKKVYDEVENKIRELQVQLHEKLMELPTPLDEQKRLIRYLVELGGPGDPAWECIVNEHKWIQDILAGCKDQHIQIDQKGCEVIEPPSHASKVRGHRRNFSGSGIQVKFTSDSNMDGKFSPPQQVLFLEELADNLLTTFPNLWRLGQSYFNASVVSEAGGKSMIVDSTKEASFTAMMTKITTYFADLVRAAFLPESLEKKNEKDRAKLGEWGASKNEVGAGAWLPQCVRSIRSVLSTLVNLEVPTPLLEVLQSLLADLRVHCMVTLFKEATEDIKALHGRETWVLQMDEHGGITTTPTLFESIVVDILQHLKEVIICTSSTEKKIFDNRHVERQTVDLASDLLMAFASCLEQLAFVGDDGDTQKLRLSEAAMRTPESLFQSPEDSIPSMEQCLVIVLSNCSHVSQHVVPNLIEQFKRLGYPSTHEIENISQEAYAELDEKIFEAYCEQKIDPLVGALEVGVYAGNYDWGDCPEPTGASPYVKEALMNAVAIHAEINAIAPAFMLRVMGRVLEAVADEMSRIMSCVTGAFCSSGAVQARLDIGMLEVAMSPYRNAGTSASFKEALSVVPQLKTELHKKLLQELQSSFHRDLQFLLTCFTTDS</sequence>
<feature type="region of interest" description="Disordered" evidence="9">
    <location>
        <begin position="238"/>
        <end position="273"/>
    </location>
</feature>
<evidence type="ECO:0000256" key="5">
    <source>
        <dbReference type="ARBA" id="ARBA00022483"/>
    </source>
</evidence>
<evidence type="ECO:0000313" key="12">
    <source>
        <dbReference type="Proteomes" id="UP000007110"/>
    </source>
</evidence>